<gene>
    <name evidence="2" type="ORF">SAMN05443661_101158</name>
</gene>
<dbReference type="RefSeq" id="WP_005580943.1">
    <property type="nucleotide sequence ID" value="NZ_FORO01000001.1"/>
</dbReference>
<dbReference type="EMBL" id="FORO01000001">
    <property type="protein sequence ID" value="SFI52717.1"/>
    <property type="molecule type" value="Genomic_DNA"/>
</dbReference>
<dbReference type="GeneID" id="14210058"/>
<feature type="compositionally biased region" description="Basic and acidic residues" evidence="1">
    <location>
        <begin position="1"/>
        <end position="11"/>
    </location>
</feature>
<name>A0A1I3IXM5_9EURY</name>
<feature type="region of interest" description="Disordered" evidence="1">
    <location>
        <begin position="1"/>
        <end position="20"/>
    </location>
</feature>
<reference evidence="2 3" key="1">
    <citation type="submission" date="2016-10" db="EMBL/GenBank/DDBJ databases">
        <authorList>
            <person name="de Groot N.N."/>
        </authorList>
    </citation>
    <scope>NUCLEOTIDE SEQUENCE [LARGE SCALE GENOMIC DNA]</scope>
    <source>
        <strain evidence="2 3">SP2</strain>
    </source>
</reference>
<dbReference type="Proteomes" id="UP000182829">
    <property type="component" value="Unassembled WGS sequence"/>
</dbReference>
<dbReference type="AlphaFoldDB" id="A0A1I3IXM5"/>
<accession>A0A1I3IXM5</accession>
<organism evidence="2 3">
    <name type="scientific">Natronobacterium gregoryi</name>
    <dbReference type="NCBI Taxonomy" id="44930"/>
    <lineage>
        <taxon>Archaea</taxon>
        <taxon>Methanobacteriati</taxon>
        <taxon>Methanobacteriota</taxon>
        <taxon>Stenosarchaea group</taxon>
        <taxon>Halobacteria</taxon>
        <taxon>Halobacteriales</taxon>
        <taxon>Natrialbaceae</taxon>
        <taxon>Natronobacterium</taxon>
    </lineage>
</organism>
<sequence>MSPGRRIDRDGTGSIPDEQLAQLEDETSHRCEIHYQFGYGIADHRPEHESWLFEWCLECLDLEAVSDVEIDRFEDGRTMLVTIRIELYDGCCPILEDEEFKALLDRLEDWIGRFTIRCTSST</sequence>
<evidence type="ECO:0000313" key="2">
    <source>
        <dbReference type="EMBL" id="SFI52717.1"/>
    </source>
</evidence>
<dbReference type="OrthoDB" id="204431at2157"/>
<proteinExistence type="predicted"/>
<protein>
    <submittedName>
        <fullName evidence="2">Uncharacterized protein</fullName>
    </submittedName>
</protein>
<evidence type="ECO:0000313" key="3">
    <source>
        <dbReference type="Proteomes" id="UP000182829"/>
    </source>
</evidence>
<evidence type="ECO:0000256" key="1">
    <source>
        <dbReference type="SAM" id="MobiDB-lite"/>
    </source>
</evidence>